<dbReference type="Pfam" id="PF23627">
    <property type="entry name" value="LisH_WDR26"/>
    <property type="match status" value="1"/>
</dbReference>
<organism evidence="6 7">
    <name type="scientific">Heterodermia speciosa</name>
    <dbReference type="NCBI Taxonomy" id="116794"/>
    <lineage>
        <taxon>Eukaryota</taxon>
        <taxon>Fungi</taxon>
        <taxon>Dikarya</taxon>
        <taxon>Ascomycota</taxon>
        <taxon>Pezizomycotina</taxon>
        <taxon>Lecanoromycetes</taxon>
        <taxon>OSLEUM clade</taxon>
        <taxon>Lecanoromycetidae</taxon>
        <taxon>Caliciales</taxon>
        <taxon>Physciaceae</taxon>
        <taxon>Heterodermia</taxon>
    </lineage>
</organism>
<proteinExistence type="predicted"/>
<feature type="domain" description="CTLH" evidence="5">
    <location>
        <begin position="1040"/>
        <end position="1119"/>
    </location>
</feature>
<dbReference type="PANTHER" id="PTHR22838:SF0">
    <property type="entry name" value="WD REPEAT-CONTAINING PROTEIN 26"/>
    <property type="match status" value="1"/>
</dbReference>
<dbReference type="GO" id="GO:0043531">
    <property type="term" value="F:ADP binding"/>
    <property type="evidence" value="ECO:0007669"/>
    <property type="project" value="InterPro"/>
</dbReference>
<dbReference type="Pfam" id="PF00931">
    <property type="entry name" value="NB-ARC"/>
    <property type="match status" value="1"/>
</dbReference>
<feature type="compositionally biased region" description="Polar residues" evidence="4">
    <location>
        <begin position="849"/>
        <end position="875"/>
    </location>
</feature>
<dbReference type="PROSITE" id="PS00678">
    <property type="entry name" value="WD_REPEATS_1"/>
    <property type="match status" value="1"/>
</dbReference>
<dbReference type="Gene3D" id="2.130.10.10">
    <property type="entry name" value="YVTN repeat-like/Quinoprotein amine dehydrogenase"/>
    <property type="match status" value="1"/>
</dbReference>
<dbReference type="InterPro" id="IPR029058">
    <property type="entry name" value="AB_hydrolase_fold"/>
</dbReference>
<dbReference type="CDD" id="cd00200">
    <property type="entry name" value="WD40"/>
    <property type="match status" value="1"/>
</dbReference>
<dbReference type="SMART" id="SM00320">
    <property type="entry name" value="WD40"/>
    <property type="match status" value="6"/>
</dbReference>
<dbReference type="GO" id="GO:0043161">
    <property type="term" value="P:proteasome-mediated ubiquitin-dependent protein catabolic process"/>
    <property type="evidence" value="ECO:0007669"/>
    <property type="project" value="TreeGrafter"/>
</dbReference>
<evidence type="ECO:0000256" key="3">
    <source>
        <dbReference type="PROSITE-ProRule" id="PRU00221"/>
    </source>
</evidence>
<dbReference type="InterPro" id="IPR036322">
    <property type="entry name" value="WD40_repeat_dom_sf"/>
</dbReference>
<feature type="compositionally biased region" description="Basic and acidic residues" evidence="4">
    <location>
        <begin position="936"/>
        <end position="945"/>
    </location>
</feature>
<evidence type="ECO:0000313" key="6">
    <source>
        <dbReference type="EMBL" id="CAF9915816.1"/>
    </source>
</evidence>
<keyword evidence="1 3" id="KW-0853">WD repeat</keyword>
<name>A0A8H3F7S5_9LECA</name>
<accession>A0A8H3F7S5</accession>
<dbReference type="Pfam" id="PF00400">
    <property type="entry name" value="WD40"/>
    <property type="match status" value="4"/>
</dbReference>
<reference evidence="6" key="1">
    <citation type="submission" date="2021-03" db="EMBL/GenBank/DDBJ databases">
        <authorList>
            <person name="Tagirdzhanova G."/>
        </authorList>
    </citation>
    <scope>NUCLEOTIDE SEQUENCE</scope>
</reference>
<dbReference type="OrthoDB" id="972532at2759"/>
<feature type="compositionally biased region" description="Low complexity" evidence="4">
    <location>
        <begin position="834"/>
        <end position="848"/>
    </location>
</feature>
<dbReference type="SUPFAM" id="SSF52540">
    <property type="entry name" value="P-loop containing nucleoside triphosphate hydrolases"/>
    <property type="match status" value="1"/>
</dbReference>
<evidence type="ECO:0000259" key="5">
    <source>
        <dbReference type="PROSITE" id="PS50897"/>
    </source>
</evidence>
<dbReference type="InterPro" id="IPR001680">
    <property type="entry name" value="WD40_rpt"/>
</dbReference>
<evidence type="ECO:0000256" key="4">
    <source>
        <dbReference type="SAM" id="MobiDB-lite"/>
    </source>
</evidence>
<dbReference type="SUPFAM" id="SSF53474">
    <property type="entry name" value="alpha/beta-Hydrolases"/>
    <property type="match status" value="1"/>
</dbReference>
<dbReference type="Gene3D" id="3.40.50.300">
    <property type="entry name" value="P-loop containing nucleotide triphosphate hydrolases"/>
    <property type="match status" value="1"/>
</dbReference>
<protein>
    <recommendedName>
        <fullName evidence="5">CTLH domain-containing protein</fullName>
    </recommendedName>
</protein>
<dbReference type="InterPro" id="IPR027417">
    <property type="entry name" value="P-loop_NTPase"/>
</dbReference>
<dbReference type="PROSITE" id="PS50082">
    <property type="entry name" value="WD_REPEATS_2"/>
    <property type="match status" value="2"/>
</dbReference>
<dbReference type="InterPro" id="IPR006595">
    <property type="entry name" value="CTLH_C"/>
</dbReference>
<gene>
    <name evidence="6" type="ORF">HETSPECPRED_002590</name>
</gene>
<dbReference type="SUPFAM" id="SSF50978">
    <property type="entry name" value="WD40 repeat-like"/>
    <property type="match status" value="1"/>
</dbReference>
<evidence type="ECO:0000256" key="1">
    <source>
        <dbReference type="ARBA" id="ARBA00022574"/>
    </source>
</evidence>
<dbReference type="InterPro" id="IPR002182">
    <property type="entry name" value="NB-ARC"/>
</dbReference>
<comment type="caution">
    <text evidence="6">The sequence shown here is derived from an EMBL/GenBank/DDBJ whole genome shotgun (WGS) entry which is preliminary data.</text>
</comment>
<feature type="compositionally biased region" description="Basic and acidic residues" evidence="4">
    <location>
        <begin position="897"/>
        <end position="916"/>
    </location>
</feature>
<dbReference type="PANTHER" id="PTHR22838">
    <property type="entry name" value="WD REPEAT PROTEIN 26-RELATED"/>
    <property type="match status" value="1"/>
</dbReference>
<feature type="compositionally biased region" description="Polar residues" evidence="4">
    <location>
        <begin position="946"/>
        <end position="1003"/>
    </location>
</feature>
<dbReference type="Gene3D" id="3.40.50.1820">
    <property type="entry name" value="alpha/beta hydrolase"/>
    <property type="match status" value="1"/>
</dbReference>
<dbReference type="InterPro" id="IPR019775">
    <property type="entry name" value="WD40_repeat_CS"/>
</dbReference>
<evidence type="ECO:0000256" key="2">
    <source>
        <dbReference type="ARBA" id="ARBA00022737"/>
    </source>
</evidence>
<feature type="repeat" description="WD" evidence="3">
    <location>
        <begin position="1461"/>
        <end position="1487"/>
    </location>
</feature>
<dbReference type="Proteomes" id="UP000664521">
    <property type="component" value="Unassembled WGS sequence"/>
</dbReference>
<dbReference type="PROSITE" id="PS50294">
    <property type="entry name" value="WD_REPEATS_REGION"/>
    <property type="match status" value="1"/>
</dbReference>
<dbReference type="InterPro" id="IPR051350">
    <property type="entry name" value="WD_repeat-ST_regulator"/>
</dbReference>
<sequence length="1520" mass="169134">MEYLDPIVSPENPDVDIVFVHGLNPKGSENHARQTWTDDGGFFWPESLLPQEIPTARILLFAYNSSILSNASSADVSSHARTLCDRLRNRRLAEQEVHRPLVFIAHSLGGLLVKQALVESRTNPLYTCLKSSTHGLVFFATPHRGGEGAGVAEAAANVCSAFTGQPKNTLLESLKSRSLINELSSDQFRHQLNAYEVLSLVERRKMPVKFHALLPKKKMFIVDPSSAKLGSAGENPQNIDRNHSDICRFSGLDDRAYEVVGPNLKAMANRARERRVQCQHSQAGILEARSSPTIPFTSRVPGSLPSHLAFGRREHRVTLPKRCNPFFGREDLVKDIHTEWQNSTPRRIALSGLGGVGKTELSISIVNKLGPKRYVLWLRACDEDKLQQDLVTAAEDLRNELMRFNIDNELAIGEDRRGAAFYFSPVSVSDLVNILKRWLRSSPDDNSRILVVLDDLDGLDPELHEKYSLLFSGHALDLIYTTRDPWMADPGMFWEAFKFDVPSLEIDEAVNILEHVSRDHRPTTQEVSGGTAVKTSILEGETTRKVQMQKVATRLGALPAAIILGSHYIKDSLGSKWNVDRFQEFLELWDSDGGNPYHNISRSNILTSHRAMLKYRHSMLSSFRVSVARLGRNVHIVEEANNDVADIDGSSWPGESGMELRARAGISDTRKAYCLQLLELLSAMDLCEISQNDLSAFKSALFRAKHDVQGNLRRVPEFSDVTSRPQQPNYGISINDCISELIKVSLLTERPTDGTIVLNNVTKACALLVPTSISPEDRVAVRDSAKKVWIQWKRKSFNEKTAMRNSGDPAAFVLADEAPHNQLTPITADHPAIPTHSTPSTSPRTSAPNISRQEPTSSSGPTQLGTSTSRTSLPPTVNPRRRRRSPSSDPAEAVSIEESRGQRDGRGNEHNREVGTSDRWLPLEKPSSPKRRRLDKKAMRLDSESSKSNGARHQSNGSSVSPVQKSSYPNSSSTNGHSSKNGASSPLQNGTTPTLSRSKTNSYFGHDREEVTRLLIQSLGDLGYYNAAERLSIESGYEVEAPSVAAFRHAVLQGEWAEAEALLFGTEAGEDGGGVSISNGNSHHHEGLRFAENADKKELRFRMREQKYLELLEERDLGSALMVLRQELTPMNQDTSKLHELSSLIVCQSADDLKAQAQWDGALGGSRHILLEELSKSISPSVMIPEHRLAALLSQVKQNQISKCLYHNPHTSPSLFADHICDRSQFPLQTIRELKESTGEVWFLEFSHNGKYLAASGQGGTVVIYDVETFTMRHMFKDHTDHVPYLTWSPDDSALITCSHDHRAKVWDIDAGQCILTIEHHGQPVTTAAWAPNGETFVTGSLDMQTQLCLWNLKGDQVYSWATDYRILDCAISPDGQRLVTISSEKQIFVYNFVTREQLYCIVLPTKMTCISISRDSRYMLINMAENEVQLIDIETADLVRRFLGQKQSEFIIRSAFGGADENLIISGSEDSKVYIWHKENGTLIETLEGHSIGCVNAVAWNPADPCMFASAGDDQNVRM</sequence>
<evidence type="ECO:0000313" key="7">
    <source>
        <dbReference type="Proteomes" id="UP000664521"/>
    </source>
</evidence>
<dbReference type="EMBL" id="CAJPDS010000016">
    <property type="protein sequence ID" value="CAF9915816.1"/>
    <property type="molecule type" value="Genomic_DNA"/>
</dbReference>
<dbReference type="PROSITE" id="PS50897">
    <property type="entry name" value="CTLH"/>
    <property type="match status" value="1"/>
</dbReference>
<feature type="region of interest" description="Disordered" evidence="4">
    <location>
        <begin position="823"/>
        <end position="1004"/>
    </location>
</feature>
<keyword evidence="2" id="KW-0677">Repeat</keyword>
<dbReference type="GO" id="GO:0034657">
    <property type="term" value="C:GID complex"/>
    <property type="evidence" value="ECO:0007669"/>
    <property type="project" value="TreeGrafter"/>
</dbReference>
<keyword evidence="7" id="KW-1185">Reference proteome</keyword>
<dbReference type="InterPro" id="IPR015943">
    <property type="entry name" value="WD40/YVTN_repeat-like_dom_sf"/>
</dbReference>
<feature type="repeat" description="WD" evidence="3">
    <location>
        <begin position="1276"/>
        <end position="1317"/>
    </location>
</feature>